<sequence length="241" mass="26523">MKRYSDLRQLHSEILKLIPSERRRSLPSFPSWWTPAAIFNNTSHRLVQQRLVAHDVYMRKLCELSRKVPVLRARLLEFLEEGLLQTPQAPTATSGWRWGTSLRNSTDASEGASASTAGRASSETGLRLDPEPAARGDAAAVASASGARAGPYSDATTPIPLDFDGRQESVEDLHPTTDPPDDFESDEFWERSETEEEVEDAVPSCVGEYDTIKILGVGTYGRTALLKHRGTGELVAGKFIP</sequence>
<dbReference type="GO" id="GO:0005768">
    <property type="term" value="C:endosome"/>
    <property type="evidence" value="ECO:0007669"/>
    <property type="project" value="UniProtKB-ARBA"/>
</dbReference>
<dbReference type="CDD" id="cd06093">
    <property type="entry name" value="PX_domain"/>
    <property type="match status" value="1"/>
</dbReference>
<dbReference type="Proteomes" id="UP001190700">
    <property type="component" value="Unassembled WGS sequence"/>
</dbReference>
<comment type="caution">
    <text evidence="4">The sequence shown here is derived from an EMBL/GenBank/DDBJ whole genome shotgun (WGS) entry which is preliminary data.</text>
</comment>
<dbReference type="InterPro" id="IPR011009">
    <property type="entry name" value="Kinase-like_dom_sf"/>
</dbReference>
<dbReference type="InterPro" id="IPR036871">
    <property type="entry name" value="PX_dom_sf"/>
</dbReference>
<dbReference type="Gene3D" id="3.30.1520.10">
    <property type="entry name" value="Phox-like domain"/>
    <property type="match status" value="1"/>
</dbReference>
<feature type="compositionally biased region" description="Low complexity" evidence="2">
    <location>
        <begin position="105"/>
        <end position="125"/>
    </location>
</feature>
<dbReference type="GO" id="GO:0005524">
    <property type="term" value="F:ATP binding"/>
    <property type="evidence" value="ECO:0007669"/>
    <property type="project" value="UniProtKB-UniRule"/>
</dbReference>
<organism evidence="4 5">
    <name type="scientific">Cymbomonas tetramitiformis</name>
    <dbReference type="NCBI Taxonomy" id="36881"/>
    <lineage>
        <taxon>Eukaryota</taxon>
        <taxon>Viridiplantae</taxon>
        <taxon>Chlorophyta</taxon>
        <taxon>Pyramimonadophyceae</taxon>
        <taxon>Pyramimonadales</taxon>
        <taxon>Pyramimonadaceae</taxon>
        <taxon>Cymbomonas</taxon>
    </lineage>
</organism>
<dbReference type="Pfam" id="PF00787">
    <property type="entry name" value="PX"/>
    <property type="match status" value="1"/>
</dbReference>
<dbReference type="GO" id="GO:0035091">
    <property type="term" value="F:phosphatidylinositol binding"/>
    <property type="evidence" value="ECO:0007669"/>
    <property type="project" value="InterPro"/>
</dbReference>
<proteinExistence type="predicted"/>
<evidence type="ECO:0000313" key="4">
    <source>
        <dbReference type="EMBL" id="KAK3239806.1"/>
    </source>
</evidence>
<dbReference type="PROSITE" id="PS50195">
    <property type="entry name" value="PX"/>
    <property type="match status" value="1"/>
</dbReference>
<gene>
    <name evidence="4" type="ORF">CYMTET_50293</name>
</gene>
<reference evidence="4 5" key="1">
    <citation type="journal article" date="2015" name="Genome Biol. Evol.">
        <title>Comparative Genomics of a Bacterivorous Green Alga Reveals Evolutionary Causalities and Consequences of Phago-Mixotrophic Mode of Nutrition.</title>
        <authorList>
            <person name="Burns J.A."/>
            <person name="Paasch A."/>
            <person name="Narechania A."/>
            <person name="Kim E."/>
        </authorList>
    </citation>
    <scope>NUCLEOTIDE SEQUENCE [LARGE SCALE GENOMIC DNA]</scope>
    <source>
        <strain evidence="4 5">PLY_AMNH</strain>
    </source>
</reference>
<keyword evidence="1" id="KW-0547">Nucleotide-binding</keyword>
<dbReference type="SUPFAM" id="SSF64268">
    <property type="entry name" value="PX domain"/>
    <property type="match status" value="1"/>
</dbReference>
<name>A0AAE0BNI0_9CHLO</name>
<keyword evidence="1" id="KW-0067">ATP-binding</keyword>
<feature type="binding site" evidence="1">
    <location>
        <position position="238"/>
    </location>
    <ligand>
        <name>ATP</name>
        <dbReference type="ChEBI" id="CHEBI:30616"/>
    </ligand>
</feature>
<dbReference type="Gene3D" id="3.30.200.20">
    <property type="entry name" value="Phosphorylase Kinase, domain 1"/>
    <property type="match status" value="1"/>
</dbReference>
<evidence type="ECO:0000256" key="1">
    <source>
        <dbReference type="PROSITE-ProRule" id="PRU10141"/>
    </source>
</evidence>
<feature type="non-terminal residue" evidence="4">
    <location>
        <position position="241"/>
    </location>
</feature>
<keyword evidence="5" id="KW-1185">Reference proteome</keyword>
<evidence type="ECO:0000259" key="3">
    <source>
        <dbReference type="PROSITE" id="PS50195"/>
    </source>
</evidence>
<dbReference type="EMBL" id="LGRX02033817">
    <property type="protein sequence ID" value="KAK3239806.1"/>
    <property type="molecule type" value="Genomic_DNA"/>
</dbReference>
<dbReference type="AlphaFoldDB" id="A0AAE0BNI0"/>
<evidence type="ECO:0000313" key="5">
    <source>
        <dbReference type="Proteomes" id="UP001190700"/>
    </source>
</evidence>
<dbReference type="InterPro" id="IPR017441">
    <property type="entry name" value="Protein_kinase_ATP_BS"/>
</dbReference>
<dbReference type="PROSITE" id="PS00107">
    <property type="entry name" value="PROTEIN_KINASE_ATP"/>
    <property type="match status" value="1"/>
</dbReference>
<feature type="compositionally biased region" description="Acidic residues" evidence="2">
    <location>
        <begin position="179"/>
        <end position="200"/>
    </location>
</feature>
<evidence type="ECO:0000256" key="2">
    <source>
        <dbReference type="SAM" id="MobiDB-lite"/>
    </source>
</evidence>
<dbReference type="InterPro" id="IPR001683">
    <property type="entry name" value="PX_dom"/>
</dbReference>
<feature type="compositionally biased region" description="Low complexity" evidence="2">
    <location>
        <begin position="135"/>
        <end position="150"/>
    </location>
</feature>
<feature type="compositionally biased region" description="Basic and acidic residues" evidence="2">
    <location>
        <begin position="163"/>
        <end position="175"/>
    </location>
</feature>
<feature type="domain" description="PX" evidence="3">
    <location>
        <begin position="1"/>
        <end position="86"/>
    </location>
</feature>
<dbReference type="SUPFAM" id="SSF56112">
    <property type="entry name" value="Protein kinase-like (PK-like)"/>
    <property type="match status" value="1"/>
</dbReference>
<feature type="region of interest" description="Disordered" evidence="2">
    <location>
        <begin position="89"/>
        <end position="200"/>
    </location>
</feature>
<accession>A0AAE0BNI0</accession>
<protein>
    <recommendedName>
        <fullName evidence="3">PX domain-containing protein</fullName>
    </recommendedName>
</protein>